<comment type="caution">
    <text evidence="1">The sequence shown here is derived from an EMBL/GenBank/DDBJ whole genome shotgun (WGS) entry which is preliminary data.</text>
</comment>
<dbReference type="Proteomes" id="UP001153332">
    <property type="component" value="Unassembled WGS sequence"/>
</dbReference>
<reference evidence="1" key="1">
    <citation type="submission" date="2022-12" db="EMBL/GenBank/DDBJ databases">
        <title>Genome Sequence of Lasiodiplodia mahajangana.</title>
        <authorList>
            <person name="Buettner E."/>
        </authorList>
    </citation>
    <scope>NUCLEOTIDE SEQUENCE</scope>
    <source>
        <strain evidence="1">VT137</strain>
    </source>
</reference>
<accession>A0ACC2J2I1</accession>
<name>A0ACC2J2I1_9PEZI</name>
<organism evidence="1 2">
    <name type="scientific">Lasiodiplodia mahajangana</name>
    <dbReference type="NCBI Taxonomy" id="1108764"/>
    <lineage>
        <taxon>Eukaryota</taxon>
        <taxon>Fungi</taxon>
        <taxon>Dikarya</taxon>
        <taxon>Ascomycota</taxon>
        <taxon>Pezizomycotina</taxon>
        <taxon>Dothideomycetes</taxon>
        <taxon>Dothideomycetes incertae sedis</taxon>
        <taxon>Botryosphaeriales</taxon>
        <taxon>Botryosphaeriaceae</taxon>
        <taxon>Lasiodiplodia</taxon>
    </lineage>
</organism>
<keyword evidence="2" id="KW-1185">Reference proteome</keyword>
<dbReference type="EMBL" id="JAPUUL010003789">
    <property type="protein sequence ID" value="KAJ8121539.1"/>
    <property type="molecule type" value="Genomic_DNA"/>
</dbReference>
<proteinExistence type="predicted"/>
<gene>
    <name evidence="1" type="ORF">O1611_g10077</name>
</gene>
<sequence>MQVEEIERALISCSEVEDVVVLARISAGRTHLVAVLCLADSGGRQTKMMGPRDLIRVSSGTVEQRLDAVRDHARSALPSHMVPVTWLAVEQLPRRVSGKLDRASIAAWFKTLSK</sequence>
<evidence type="ECO:0000313" key="1">
    <source>
        <dbReference type="EMBL" id="KAJ8121539.1"/>
    </source>
</evidence>
<evidence type="ECO:0000313" key="2">
    <source>
        <dbReference type="Proteomes" id="UP001153332"/>
    </source>
</evidence>
<protein>
    <submittedName>
        <fullName evidence="1">Uncharacterized protein</fullName>
    </submittedName>
</protein>